<feature type="region of interest" description="Disordered" evidence="2">
    <location>
        <begin position="53"/>
        <end position="74"/>
    </location>
</feature>
<dbReference type="GO" id="GO:0009535">
    <property type="term" value="C:chloroplast thylakoid membrane"/>
    <property type="evidence" value="ECO:0007669"/>
    <property type="project" value="TreeGrafter"/>
</dbReference>
<dbReference type="SUPFAM" id="SSF52540">
    <property type="entry name" value="P-loop containing nucleoside triphosphate hydrolases"/>
    <property type="match status" value="1"/>
</dbReference>
<name>A0A7J9G4C4_9ROSI</name>
<keyword evidence="1" id="KW-0809">Transit peptide</keyword>
<evidence type="ECO:0000256" key="1">
    <source>
        <dbReference type="ARBA" id="ARBA00022946"/>
    </source>
</evidence>
<proteinExistence type="predicted"/>
<dbReference type="Gene3D" id="3.40.50.300">
    <property type="entry name" value="P-loop containing nucleotide triphosphate hydrolases"/>
    <property type="match status" value="1"/>
</dbReference>
<comment type="caution">
    <text evidence="4">The sequence shown here is derived from an EMBL/GenBank/DDBJ whole genome shotgun (WGS) entry which is preliminary data.</text>
</comment>
<keyword evidence="3" id="KW-0812">Transmembrane</keyword>
<accession>A0A7J9G4C4</accession>
<evidence type="ECO:0000256" key="2">
    <source>
        <dbReference type="SAM" id="MobiDB-lite"/>
    </source>
</evidence>
<organism evidence="4 5">
    <name type="scientific">Gossypium harknessii</name>
    <dbReference type="NCBI Taxonomy" id="34285"/>
    <lineage>
        <taxon>Eukaryota</taxon>
        <taxon>Viridiplantae</taxon>
        <taxon>Streptophyta</taxon>
        <taxon>Embryophyta</taxon>
        <taxon>Tracheophyta</taxon>
        <taxon>Spermatophyta</taxon>
        <taxon>Magnoliopsida</taxon>
        <taxon>eudicotyledons</taxon>
        <taxon>Gunneridae</taxon>
        <taxon>Pentapetalae</taxon>
        <taxon>rosids</taxon>
        <taxon>malvids</taxon>
        <taxon>Malvales</taxon>
        <taxon>Malvaceae</taxon>
        <taxon>Malvoideae</taxon>
        <taxon>Gossypium</taxon>
    </lineage>
</organism>
<gene>
    <name evidence="4" type="ORF">Gohar_016956</name>
</gene>
<evidence type="ECO:0000313" key="5">
    <source>
        <dbReference type="Proteomes" id="UP000593560"/>
    </source>
</evidence>
<dbReference type="OrthoDB" id="1413014at2759"/>
<dbReference type="Proteomes" id="UP000593560">
    <property type="component" value="Unassembled WGS sequence"/>
</dbReference>
<dbReference type="AlphaFoldDB" id="A0A7J9G4C4"/>
<reference evidence="4 5" key="1">
    <citation type="journal article" date="2019" name="Genome Biol. Evol.">
        <title>Insights into the evolution of the New World diploid cottons (Gossypium, subgenus Houzingenia) based on genome sequencing.</title>
        <authorList>
            <person name="Grover C.E."/>
            <person name="Arick M.A. 2nd"/>
            <person name="Thrash A."/>
            <person name="Conover J.L."/>
            <person name="Sanders W.S."/>
            <person name="Peterson D.G."/>
            <person name="Frelichowski J.E."/>
            <person name="Scheffler J.A."/>
            <person name="Scheffler B.E."/>
            <person name="Wendel J.F."/>
        </authorList>
    </citation>
    <scope>NUCLEOTIDE SEQUENCE [LARGE SCALE GENOMIC DNA]</scope>
    <source>
        <strain evidence="4">0</strain>
        <tissue evidence="4">Leaf</tissue>
    </source>
</reference>
<feature type="non-terminal residue" evidence="4">
    <location>
        <position position="269"/>
    </location>
</feature>
<evidence type="ECO:0000256" key="3">
    <source>
        <dbReference type="SAM" id="Phobius"/>
    </source>
</evidence>
<keyword evidence="3" id="KW-0472">Membrane</keyword>
<feature type="non-terminal residue" evidence="4">
    <location>
        <position position="1"/>
    </location>
</feature>
<dbReference type="InterPro" id="IPR027417">
    <property type="entry name" value="P-loop_NTPase"/>
</dbReference>
<sequence length="269" mass="28649">WLTLCSLLTSLVLNFYCLLQHQKLQESCTIAALLFSSVAPQALAVDNAPLTPPPVIEAQPTKPSPSNQSPFSQNLLLTAPKPQSQSSDLPEGSQWRYSEFLNAVKKGKVERVRFSKDGSALQLTAVDGRRATVIVPNDPDLIDILAMNGVDISVSEGDSGNGLFNFIGNLLFPFLAFAGLFFLFRRAQGGPGGPGGLGGPMDFGRSKSKFQEVPETGVTFSDVAGADQAKLELQEVVDFLKNPDKYTALGAKIPKGCLLVGPPGTGKTL</sequence>
<dbReference type="PANTHER" id="PTHR23076:SF113">
    <property type="entry name" value="ATP-DEPENDENT ZINC METALLOPROTEASE FTSH 1, CHLOROPLASTIC-RELATED"/>
    <property type="match status" value="1"/>
</dbReference>
<dbReference type="PANTHER" id="PTHR23076">
    <property type="entry name" value="METALLOPROTEASE M41 FTSH"/>
    <property type="match status" value="1"/>
</dbReference>
<protein>
    <submittedName>
        <fullName evidence="4">Uncharacterized protein</fullName>
    </submittedName>
</protein>
<keyword evidence="3" id="KW-1133">Transmembrane helix</keyword>
<feature type="transmembrane region" description="Helical" evidence="3">
    <location>
        <begin position="163"/>
        <end position="184"/>
    </location>
</feature>
<dbReference type="EMBL" id="JABFAD010000002">
    <property type="protein sequence ID" value="MBA0792459.1"/>
    <property type="molecule type" value="Genomic_DNA"/>
</dbReference>
<evidence type="ECO:0000313" key="4">
    <source>
        <dbReference type="EMBL" id="MBA0792459.1"/>
    </source>
</evidence>
<keyword evidence="5" id="KW-1185">Reference proteome</keyword>
<dbReference type="FunFam" id="3.30.720.210:FF:000003">
    <property type="entry name" value="ATP-dependent zinc metalloprotease FTSH, chloroplastic"/>
    <property type="match status" value="1"/>
</dbReference>
<dbReference type="Gene3D" id="3.30.720.210">
    <property type="match status" value="1"/>
</dbReference>
<dbReference type="GO" id="GO:0004176">
    <property type="term" value="F:ATP-dependent peptidase activity"/>
    <property type="evidence" value="ECO:0007669"/>
    <property type="project" value="TreeGrafter"/>
</dbReference>
<feature type="compositionally biased region" description="Low complexity" evidence="2">
    <location>
        <begin position="64"/>
        <end position="74"/>
    </location>
</feature>
<dbReference type="GO" id="GO:0006508">
    <property type="term" value="P:proteolysis"/>
    <property type="evidence" value="ECO:0007669"/>
    <property type="project" value="TreeGrafter"/>
</dbReference>